<dbReference type="GO" id="GO:0003677">
    <property type="term" value="F:DNA binding"/>
    <property type="evidence" value="ECO:0007669"/>
    <property type="project" value="TreeGrafter"/>
</dbReference>
<dbReference type="SUPFAM" id="SSF46785">
    <property type="entry name" value="Winged helix' DNA-binding domain"/>
    <property type="match status" value="1"/>
</dbReference>
<dbReference type="PROSITE" id="PS50987">
    <property type="entry name" value="HTH_ARSR_2"/>
    <property type="match status" value="1"/>
</dbReference>
<protein>
    <submittedName>
        <fullName evidence="2">Winged helix-turn-helix domain-containing protein</fullName>
    </submittedName>
</protein>
<dbReference type="InterPro" id="IPR011991">
    <property type="entry name" value="ArsR-like_HTH"/>
</dbReference>
<dbReference type="Pfam" id="PF12840">
    <property type="entry name" value="HTH_20"/>
    <property type="match status" value="1"/>
</dbReference>
<dbReference type="Gene3D" id="1.10.10.10">
    <property type="entry name" value="Winged helix-like DNA-binding domain superfamily/Winged helix DNA-binding domain"/>
    <property type="match status" value="1"/>
</dbReference>
<evidence type="ECO:0000313" key="2">
    <source>
        <dbReference type="EMBL" id="HIY66926.1"/>
    </source>
</evidence>
<evidence type="ECO:0000313" key="3">
    <source>
        <dbReference type="Proteomes" id="UP000824005"/>
    </source>
</evidence>
<dbReference type="PANTHER" id="PTHR39168:SF1">
    <property type="entry name" value="TRANSCRIPTIONAL REGULATORY PROTEIN"/>
    <property type="match status" value="1"/>
</dbReference>
<dbReference type="EMBL" id="DXDC01000353">
    <property type="protein sequence ID" value="HIY66926.1"/>
    <property type="molecule type" value="Genomic_DNA"/>
</dbReference>
<reference evidence="2" key="2">
    <citation type="submission" date="2021-04" db="EMBL/GenBank/DDBJ databases">
        <authorList>
            <person name="Gilroy R."/>
        </authorList>
    </citation>
    <scope>NUCLEOTIDE SEQUENCE</scope>
    <source>
        <strain evidence="2">ChiGjej1B1-98</strain>
    </source>
</reference>
<comment type="caution">
    <text evidence="2">The sequence shown here is derived from an EMBL/GenBank/DDBJ whole genome shotgun (WGS) entry which is preliminary data.</text>
</comment>
<gene>
    <name evidence="2" type="ORF">H9830_11700</name>
</gene>
<dbReference type="PANTHER" id="PTHR39168">
    <property type="entry name" value="TRANSCRIPTIONAL REGULATOR-RELATED"/>
    <property type="match status" value="1"/>
</dbReference>
<dbReference type="SMART" id="SM00418">
    <property type="entry name" value="HTH_ARSR"/>
    <property type="match status" value="1"/>
</dbReference>
<dbReference type="InterPro" id="IPR001845">
    <property type="entry name" value="HTH_ArsR_DNA-bd_dom"/>
</dbReference>
<dbReference type="InterPro" id="IPR052543">
    <property type="entry name" value="HTH_Metal-responsive_Reg"/>
</dbReference>
<dbReference type="AlphaFoldDB" id="A0A9D1YZP7"/>
<evidence type="ECO:0000259" key="1">
    <source>
        <dbReference type="PROSITE" id="PS50987"/>
    </source>
</evidence>
<reference evidence="2" key="1">
    <citation type="journal article" date="2021" name="PeerJ">
        <title>Extensive microbial diversity within the chicken gut microbiome revealed by metagenomics and culture.</title>
        <authorList>
            <person name="Gilroy R."/>
            <person name="Ravi A."/>
            <person name="Getino M."/>
            <person name="Pursley I."/>
            <person name="Horton D.L."/>
            <person name="Alikhan N.F."/>
            <person name="Baker D."/>
            <person name="Gharbi K."/>
            <person name="Hall N."/>
            <person name="Watson M."/>
            <person name="Adriaenssens E.M."/>
            <person name="Foster-Nyarko E."/>
            <person name="Jarju S."/>
            <person name="Secka A."/>
            <person name="Antonio M."/>
            <person name="Oren A."/>
            <person name="Chaudhuri R.R."/>
            <person name="La Ragione R."/>
            <person name="Hildebrand F."/>
            <person name="Pallen M.J."/>
        </authorList>
    </citation>
    <scope>NUCLEOTIDE SEQUENCE</scope>
    <source>
        <strain evidence="2">ChiGjej1B1-98</strain>
    </source>
</reference>
<sequence length="228" mass="24679">MTAENLASVAAAMADKTRARMLVVLMDGRAWTARELAHATGVAASTATEHLHRLVVAGLVSERRQGRHRYIQIAGPHIASALESVAALGNHPAAPVRSLRESTIKEQLERARTCYDHFAGALGIAITDALVQKGVLIEDSLELTTDGISWLDESLQTAFQPGRRAITRACLDWTERRSHVAGALGAHITTVFKEREWVRQARSSRAVVVTPAGVDALDQCFGIDFAPN</sequence>
<dbReference type="PRINTS" id="PR00778">
    <property type="entry name" value="HTHARSR"/>
</dbReference>
<name>A0A9D1YZP7_9MICO</name>
<dbReference type="GO" id="GO:0010288">
    <property type="term" value="P:response to lead ion"/>
    <property type="evidence" value="ECO:0007669"/>
    <property type="project" value="TreeGrafter"/>
</dbReference>
<dbReference type="Proteomes" id="UP000824005">
    <property type="component" value="Unassembled WGS sequence"/>
</dbReference>
<dbReference type="InterPro" id="IPR036388">
    <property type="entry name" value="WH-like_DNA-bd_sf"/>
</dbReference>
<dbReference type="GO" id="GO:0046686">
    <property type="term" value="P:response to cadmium ion"/>
    <property type="evidence" value="ECO:0007669"/>
    <property type="project" value="TreeGrafter"/>
</dbReference>
<dbReference type="CDD" id="cd00090">
    <property type="entry name" value="HTH_ARSR"/>
    <property type="match status" value="1"/>
</dbReference>
<dbReference type="GO" id="GO:0097063">
    <property type="term" value="F:cadmium ion sensor activity"/>
    <property type="evidence" value="ECO:0007669"/>
    <property type="project" value="TreeGrafter"/>
</dbReference>
<organism evidence="2 3">
    <name type="scientific">Candidatus Agrococcus pullicola</name>
    <dbReference type="NCBI Taxonomy" id="2838429"/>
    <lineage>
        <taxon>Bacteria</taxon>
        <taxon>Bacillati</taxon>
        <taxon>Actinomycetota</taxon>
        <taxon>Actinomycetes</taxon>
        <taxon>Micrococcales</taxon>
        <taxon>Microbacteriaceae</taxon>
        <taxon>Agrococcus</taxon>
    </lineage>
</organism>
<dbReference type="NCBIfam" id="NF033788">
    <property type="entry name" value="HTH_metalloreg"/>
    <property type="match status" value="1"/>
</dbReference>
<accession>A0A9D1YZP7</accession>
<dbReference type="GO" id="GO:0032791">
    <property type="term" value="F:lead ion binding"/>
    <property type="evidence" value="ECO:0007669"/>
    <property type="project" value="TreeGrafter"/>
</dbReference>
<dbReference type="GO" id="GO:0003700">
    <property type="term" value="F:DNA-binding transcription factor activity"/>
    <property type="evidence" value="ECO:0007669"/>
    <property type="project" value="InterPro"/>
</dbReference>
<dbReference type="InterPro" id="IPR036390">
    <property type="entry name" value="WH_DNA-bd_sf"/>
</dbReference>
<feature type="domain" description="HTH arsR-type" evidence="1">
    <location>
        <begin position="1"/>
        <end position="93"/>
    </location>
</feature>
<proteinExistence type="predicted"/>